<dbReference type="Pfam" id="PF01063">
    <property type="entry name" value="Aminotran_4"/>
    <property type="match status" value="2"/>
</dbReference>
<reference evidence="3 4" key="1">
    <citation type="submission" date="2019-07" db="EMBL/GenBank/DDBJ databases">
        <title>Whole genome shotgun sequence of Kocuria flava NBRC 107626.</title>
        <authorList>
            <person name="Hosoyama A."/>
            <person name="Uohara A."/>
            <person name="Ohji S."/>
            <person name="Ichikawa N."/>
        </authorList>
    </citation>
    <scope>NUCLEOTIDE SEQUENCE [LARGE SCALE GENOMIC DNA]</scope>
    <source>
        <strain evidence="3 4">NBRC 107626</strain>
    </source>
</reference>
<dbReference type="InterPro" id="IPR043131">
    <property type="entry name" value="BCAT-like_N"/>
</dbReference>
<protein>
    <recommendedName>
        <fullName evidence="2">Chorismate-utilising enzyme C-terminal domain-containing protein</fullName>
    </recommendedName>
</protein>
<proteinExistence type="predicted"/>
<dbReference type="Proteomes" id="UP000321155">
    <property type="component" value="Unassembled WGS sequence"/>
</dbReference>
<dbReference type="InterPro" id="IPR019999">
    <property type="entry name" value="Anth_synth_I-like"/>
</dbReference>
<dbReference type="Gene3D" id="3.20.10.10">
    <property type="entry name" value="D-amino Acid Aminotransferase, subunit A, domain 2"/>
    <property type="match status" value="1"/>
</dbReference>
<dbReference type="InterPro" id="IPR043132">
    <property type="entry name" value="BCAT-like_C"/>
</dbReference>
<feature type="compositionally biased region" description="Low complexity" evidence="1">
    <location>
        <begin position="665"/>
        <end position="679"/>
    </location>
</feature>
<accession>A0ABQ0X392</accession>
<feature type="region of interest" description="Disordered" evidence="1">
    <location>
        <begin position="665"/>
        <end position="690"/>
    </location>
</feature>
<dbReference type="Gene3D" id="3.60.120.10">
    <property type="entry name" value="Anthranilate synthase"/>
    <property type="match status" value="1"/>
</dbReference>
<keyword evidence="4" id="KW-1185">Reference proteome</keyword>
<evidence type="ECO:0000313" key="3">
    <source>
        <dbReference type="EMBL" id="GEO92103.1"/>
    </source>
</evidence>
<dbReference type="PRINTS" id="PR00095">
    <property type="entry name" value="ANTSNTHASEI"/>
</dbReference>
<name>A0ABQ0X392_9MICC</name>
<comment type="caution">
    <text evidence="3">The sequence shown here is derived from an EMBL/GenBank/DDBJ whole genome shotgun (WGS) entry which is preliminary data.</text>
</comment>
<dbReference type="InterPro" id="IPR036038">
    <property type="entry name" value="Aminotransferase-like"/>
</dbReference>
<dbReference type="PANTHER" id="PTHR11236">
    <property type="entry name" value="AMINOBENZOATE/ANTHRANILATE SYNTHASE"/>
    <property type="match status" value="1"/>
</dbReference>
<dbReference type="EMBL" id="BJZR01000031">
    <property type="protein sequence ID" value="GEO92103.1"/>
    <property type="molecule type" value="Genomic_DNA"/>
</dbReference>
<evidence type="ECO:0000256" key="1">
    <source>
        <dbReference type="SAM" id="MobiDB-lite"/>
    </source>
</evidence>
<dbReference type="Pfam" id="PF00425">
    <property type="entry name" value="Chorismate_bind"/>
    <property type="match status" value="1"/>
</dbReference>
<dbReference type="Gene3D" id="3.30.470.10">
    <property type="match status" value="1"/>
</dbReference>
<dbReference type="InterPro" id="IPR001544">
    <property type="entry name" value="Aminotrans_IV"/>
</dbReference>
<evidence type="ECO:0000313" key="4">
    <source>
        <dbReference type="Proteomes" id="UP000321155"/>
    </source>
</evidence>
<feature type="domain" description="Chorismate-utilising enzyme C-terminal" evidence="2">
    <location>
        <begin position="169"/>
        <end position="415"/>
    </location>
</feature>
<feature type="compositionally biased region" description="Pro residues" evidence="1">
    <location>
        <begin position="680"/>
        <end position="690"/>
    </location>
</feature>
<sequence length="690" mass="71522">MVAPAGVGPTRMLRALRDRPGLVALVGDWHGGDTVVAVDPVRVLGPGEDPFAALGAGGPPAPGQDRDPHGDRVFGGGWIGWLGYQLARDLERLPPAPPRAATLPDHHLARYDHVLRRRAATGEWVLEALPGADPARVRRTAEAVAAGLAAPDRPRDWDCGPFAADASGEEHAAAVRRALGHIRDGDVFQVNVCRTLEASFAGDPLDLFCAGQERLRPRFAAFLRGPDGSAVVSLSPELFLRRTGTDVLTSPIKGTAAADTDPAALHASAKNRAENVMIVDLMRNDLSRVCVPGSVRAPREPRVEPHTGVHHLVADVRGRLRPGLDDGDLLRASFPPGSCTGAPKIRAMGIVNDLEPAARGVYTGAVGFAGPLAGLALNVAIRTFEFSGGRVRLGVGGGVVADSDPADETRETLVKAAPLLAAVGARLAAPAPPDPARGVFTTLPVRDGAPVGLDEHLARLGRSVRALWDAPLPSRLREQVHARAAALAGPHRLRVTVVPGPGGPEATVVTAPLGEDPGRPWRLVPLELPGGLGGHKWADRRVLEETPGPWGPVCDPLLVEPDGTLLEAGRASVFVVSGGRVRTPPADGRILPGVQRARVLARLRAEGAEVAEEPVRLAELAAADEVFVTNALRGVRPVGVVDGAGAWAPGPVAVRLARTLGTAPAGPEAGTGAAAAARPVPAPVGPAVPG</sequence>
<dbReference type="SUPFAM" id="SSF56322">
    <property type="entry name" value="ADC synthase"/>
    <property type="match status" value="1"/>
</dbReference>
<organism evidence="3 4">
    <name type="scientific">Kocuria flava</name>
    <dbReference type="NCBI Taxonomy" id="446860"/>
    <lineage>
        <taxon>Bacteria</taxon>
        <taxon>Bacillati</taxon>
        <taxon>Actinomycetota</taxon>
        <taxon>Actinomycetes</taxon>
        <taxon>Micrococcales</taxon>
        <taxon>Micrococcaceae</taxon>
        <taxon>Kocuria</taxon>
    </lineage>
</organism>
<dbReference type="SUPFAM" id="SSF56752">
    <property type="entry name" value="D-aminoacid aminotransferase-like PLP-dependent enzymes"/>
    <property type="match status" value="1"/>
</dbReference>
<dbReference type="InterPro" id="IPR005801">
    <property type="entry name" value="ADC_synthase"/>
</dbReference>
<dbReference type="PANTHER" id="PTHR11236:SF50">
    <property type="entry name" value="AMINODEOXYCHORISMATE SYNTHASE COMPONENT 1"/>
    <property type="match status" value="1"/>
</dbReference>
<gene>
    <name evidence="3" type="ORF">KFL01_14090</name>
</gene>
<evidence type="ECO:0000259" key="2">
    <source>
        <dbReference type="Pfam" id="PF00425"/>
    </source>
</evidence>
<dbReference type="InterPro" id="IPR015890">
    <property type="entry name" value="Chorismate_C"/>
</dbReference>